<protein>
    <recommendedName>
        <fullName evidence="6 7">Small ribosomal subunit protein uS13</fullName>
    </recommendedName>
</protein>
<dbReference type="Gene3D" id="1.10.8.50">
    <property type="match status" value="1"/>
</dbReference>
<dbReference type="PANTHER" id="PTHR10871:SF1">
    <property type="entry name" value="SMALL RIBOSOMAL SUBUNIT PROTEIN US13M"/>
    <property type="match status" value="1"/>
</dbReference>
<dbReference type="Proteomes" id="UP000245865">
    <property type="component" value="Unassembled WGS sequence"/>
</dbReference>
<dbReference type="GO" id="GO:0005829">
    <property type="term" value="C:cytosol"/>
    <property type="evidence" value="ECO:0007669"/>
    <property type="project" value="TreeGrafter"/>
</dbReference>
<evidence type="ECO:0000256" key="6">
    <source>
        <dbReference type="ARBA" id="ARBA00035166"/>
    </source>
</evidence>
<dbReference type="FunFam" id="4.10.910.10:FF:000001">
    <property type="entry name" value="30S ribosomal protein S13"/>
    <property type="match status" value="1"/>
</dbReference>
<dbReference type="GO" id="GO:0019843">
    <property type="term" value="F:rRNA binding"/>
    <property type="evidence" value="ECO:0007669"/>
    <property type="project" value="UniProtKB-UniRule"/>
</dbReference>
<evidence type="ECO:0000313" key="11">
    <source>
        <dbReference type="Proteomes" id="UP000245865"/>
    </source>
</evidence>
<comment type="similarity">
    <text evidence="1 7 8">Belongs to the universal ribosomal protein uS13 family.</text>
</comment>
<evidence type="ECO:0000256" key="4">
    <source>
        <dbReference type="ARBA" id="ARBA00022980"/>
    </source>
</evidence>
<dbReference type="PANTHER" id="PTHR10871">
    <property type="entry name" value="30S RIBOSOMAL PROTEIN S13/40S RIBOSOMAL PROTEIN S18"/>
    <property type="match status" value="1"/>
</dbReference>
<dbReference type="Pfam" id="PF00416">
    <property type="entry name" value="Ribosomal_S13"/>
    <property type="match status" value="1"/>
</dbReference>
<evidence type="ECO:0000256" key="3">
    <source>
        <dbReference type="ARBA" id="ARBA00022884"/>
    </source>
</evidence>
<evidence type="ECO:0000256" key="9">
    <source>
        <dbReference type="SAM" id="MobiDB-lite"/>
    </source>
</evidence>
<keyword evidence="11" id="KW-1185">Reference proteome</keyword>
<keyword evidence="4 7" id="KW-0689">Ribosomal protein</keyword>
<dbReference type="SUPFAM" id="SSF46946">
    <property type="entry name" value="S13-like H2TH domain"/>
    <property type="match status" value="1"/>
</dbReference>
<dbReference type="GO" id="GO:0006412">
    <property type="term" value="P:translation"/>
    <property type="evidence" value="ECO:0007669"/>
    <property type="project" value="UniProtKB-UniRule"/>
</dbReference>
<dbReference type="InterPro" id="IPR010979">
    <property type="entry name" value="Ribosomal_uS13-like_H2TH"/>
</dbReference>
<dbReference type="GO" id="GO:0015935">
    <property type="term" value="C:small ribosomal subunit"/>
    <property type="evidence" value="ECO:0007669"/>
    <property type="project" value="TreeGrafter"/>
</dbReference>
<dbReference type="HAMAP" id="MF_01315">
    <property type="entry name" value="Ribosomal_uS13"/>
    <property type="match status" value="1"/>
</dbReference>
<dbReference type="PROSITE" id="PS50159">
    <property type="entry name" value="RIBOSOMAL_S13_2"/>
    <property type="match status" value="1"/>
</dbReference>
<organism evidence="10 11">
    <name type="scientific">Falsochrobactrum shanghaiense</name>
    <dbReference type="NCBI Taxonomy" id="2201899"/>
    <lineage>
        <taxon>Bacteria</taxon>
        <taxon>Pseudomonadati</taxon>
        <taxon>Pseudomonadota</taxon>
        <taxon>Alphaproteobacteria</taxon>
        <taxon>Hyphomicrobiales</taxon>
        <taxon>Brucellaceae</taxon>
        <taxon>Falsochrobactrum</taxon>
    </lineage>
</organism>
<name>A0A316JF54_9HYPH</name>
<dbReference type="GO" id="GO:0003735">
    <property type="term" value="F:structural constituent of ribosome"/>
    <property type="evidence" value="ECO:0007669"/>
    <property type="project" value="InterPro"/>
</dbReference>
<proteinExistence type="inferred from homology"/>
<keyword evidence="7" id="KW-0820">tRNA-binding</keyword>
<dbReference type="InterPro" id="IPR019980">
    <property type="entry name" value="Ribosomal_uS13_bac-type"/>
</dbReference>
<comment type="caution">
    <text evidence="10">The sequence shown here is derived from an EMBL/GenBank/DDBJ whole genome shotgun (WGS) entry which is preliminary data.</text>
</comment>
<evidence type="ECO:0000313" key="10">
    <source>
        <dbReference type="EMBL" id="PWL17773.1"/>
    </source>
</evidence>
<dbReference type="InterPro" id="IPR018269">
    <property type="entry name" value="Ribosomal_uS13_CS"/>
</dbReference>
<dbReference type="AlphaFoldDB" id="A0A316JF54"/>
<evidence type="ECO:0000256" key="7">
    <source>
        <dbReference type="HAMAP-Rule" id="MF_01315"/>
    </source>
</evidence>
<dbReference type="RefSeq" id="WP_109706009.1">
    <property type="nucleotide sequence ID" value="NZ_QGDB01000003.1"/>
</dbReference>
<dbReference type="EMBL" id="QGDB01000003">
    <property type="protein sequence ID" value="PWL17773.1"/>
    <property type="molecule type" value="Genomic_DNA"/>
</dbReference>
<dbReference type="PIRSF" id="PIRSF002134">
    <property type="entry name" value="Ribosomal_S13"/>
    <property type="match status" value="1"/>
</dbReference>
<evidence type="ECO:0000256" key="5">
    <source>
        <dbReference type="ARBA" id="ARBA00023274"/>
    </source>
</evidence>
<sequence>MARIAGVNIPTNKRVIIALQYIHGIGPKFAREIVTKVGIADDRRVNQLSDAEVLQIREAIDADYQVEGDLRRETSMNIKRLMDLGCYRGLRHRRSLPVRGQRTHTNARTRKGPAKAIAGKKK</sequence>
<comment type="subunit">
    <text evidence="7">Part of the 30S ribosomal subunit. Forms a loose heterodimer with protein S19. Forms two bridges to the 50S subunit in the 70S ribosome.</text>
</comment>
<dbReference type="InterPro" id="IPR001892">
    <property type="entry name" value="Ribosomal_uS13"/>
</dbReference>
<evidence type="ECO:0000256" key="1">
    <source>
        <dbReference type="ARBA" id="ARBA00008080"/>
    </source>
</evidence>
<comment type="function">
    <text evidence="7">Located at the top of the head of the 30S subunit, it contacts several helices of the 16S rRNA. In the 70S ribosome it contacts the 23S rRNA (bridge B1a) and protein L5 of the 50S subunit (bridge B1b), connecting the 2 subunits; these bridges are implicated in subunit movement. Contacts the tRNAs in the A and P-sites.</text>
</comment>
<keyword evidence="3 7" id="KW-0694">RNA-binding</keyword>
<dbReference type="NCBIfam" id="TIGR03631">
    <property type="entry name" value="uS13_bact"/>
    <property type="match status" value="1"/>
</dbReference>
<dbReference type="PROSITE" id="PS00646">
    <property type="entry name" value="RIBOSOMAL_S13_1"/>
    <property type="match status" value="1"/>
</dbReference>
<evidence type="ECO:0000256" key="8">
    <source>
        <dbReference type="RuleBase" id="RU003830"/>
    </source>
</evidence>
<dbReference type="InterPro" id="IPR027437">
    <property type="entry name" value="Rbsml_uS13_C"/>
</dbReference>
<dbReference type="Gene3D" id="4.10.910.10">
    <property type="entry name" value="30s ribosomal protein s13, domain 2"/>
    <property type="match status" value="1"/>
</dbReference>
<dbReference type="OrthoDB" id="9803610at2"/>
<dbReference type="FunFam" id="1.10.8.50:FF:000001">
    <property type="entry name" value="30S ribosomal protein S13"/>
    <property type="match status" value="1"/>
</dbReference>
<reference evidence="10 11" key="1">
    <citation type="submission" date="2018-05" db="EMBL/GenBank/DDBJ databases">
        <title>Comparative genomic sequence analysis between strain HN4 and CCM 8460T (Falsochrobactrum ovis) will provide more evidence to prove that HN4 is a new species of Falsochrobactrum.</title>
        <authorList>
            <person name="Lyu W."/>
            <person name="Sun L."/>
            <person name="Yao L."/>
        </authorList>
    </citation>
    <scope>NUCLEOTIDE SEQUENCE [LARGE SCALE GENOMIC DNA]</scope>
    <source>
        <strain evidence="10 11">HN4</strain>
    </source>
</reference>
<accession>A0A316JF54</accession>
<dbReference type="GO" id="GO:0000049">
    <property type="term" value="F:tRNA binding"/>
    <property type="evidence" value="ECO:0007669"/>
    <property type="project" value="UniProtKB-UniRule"/>
</dbReference>
<keyword evidence="5 7" id="KW-0687">Ribonucleoprotein</keyword>
<evidence type="ECO:0000256" key="2">
    <source>
        <dbReference type="ARBA" id="ARBA00022730"/>
    </source>
</evidence>
<gene>
    <name evidence="7" type="primary">rpsM</name>
    <name evidence="10" type="ORF">DKP76_08360</name>
</gene>
<keyword evidence="2 7" id="KW-0699">rRNA-binding</keyword>
<feature type="region of interest" description="Disordered" evidence="9">
    <location>
        <begin position="97"/>
        <end position="122"/>
    </location>
</feature>